<keyword evidence="13" id="KW-0539">Nucleus</keyword>
<evidence type="ECO:0000256" key="14">
    <source>
        <dbReference type="SAM" id="MobiDB-lite"/>
    </source>
</evidence>
<dbReference type="GO" id="GO:0031047">
    <property type="term" value="P:regulatory ncRNA-mediated gene silencing"/>
    <property type="evidence" value="ECO:0007669"/>
    <property type="project" value="UniProtKB-KW"/>
</dbReference>
<feature type="compositionally biased region" description="Basic and acidic residues" evidence="14">
    <location>
        <begin position="803"/>
        <end position="812"/>
    </location>
</feature>
<evidence type="ECO:0000256" key="3">
    <source>
        <dbReference type="ARBA" id="ARBA00022722"/>
    </source>
</evidence>
<keyword evidence="17" id="KW-1185">Reference proteome</keyword>
<dbReference type="Pfam" id="PF13589">
    <property type="entry name" value="HATPase_c_3"/>
    <property type="match status" value="1"/>
</dbReference>
<evidence type="ECO:0000313" key="17">
    <source>
        <dbReference type="Proteomes" id="UP000734854"/>
    </source>
</evidence>
<proteinExistence type="inferred from homology"/>
<dbReference type="EMBL" id="JACMSC010000018">
    <property type="protein sequence ID" value="KAG6475858.1"/>
    <property type="molecule type" value="Genomic_DNA"/>
</dbReference>
<evidence type="ECO:0000256" key="13">
    <source>
        <dbReference type="ARBA" id="ARBA00023242"/>
    </source>
</evidence>
<evidence type="ECO:0000256" key="8">
    <source>
        <dbReference type="ARBA" id="ARBA00022840"/>
    </source>
</evidence>
<feature type="compositionally biased region" description="Polar residues" evidence="14">
    <location>
        <begin position="514"/>
        <end position="535"/>
    </location>
</feature>
<feature type="region of interest" description="Disordered" evidence="14">
    <location>
        <begin position="503"/>
        <end position="607"/>
    </location>
</feature>
<feature type="region of interest" description="Disordered" evidence="14">
    <location>
        <begin position="34"/>
        <end position="97"/>
    </location>
</feature>
<dbReference type="GO" id="GO:0006325">
    <property type="term" value="P:chromatin organization"/>
    <property type="evidence" value="ECO:0007669"/>
    <property type="project" value="UniProtKB-KW"/>
</dbReference>
<evidence type="ECO:0000259" key="15">
    <source>
        <dbReference type="Pfam" id="PF17942"/>
    </source>
</evidence>
<dbReference type="GO" id="GO:0031349">
    <property type="term" value="P:positive regulation of defense response"/>
    <property type="evidence" value="ECO:0007669"/>
    <property type="project" value="UniProtKB-ARBA"/>
</dbReference>
<evidence type="ECO:0000256" key="1">
    <source>
        <dbReference type="ARBA" id="ARBA00004123"/>
    </source>
</evidence>
<feature type="region of interest" description="Disordered" evidence="14">
    <location>
        <begin position="793"/>
        <end position="812"/>
    </location>
</feature>
<name>A0A8J5F029_ZINOF</name>
<dbReference type="GO" id="GO:0005634">
    <property type="term" value="C:nucleus"/>
    <property type="evidence" value="ECO:0007669"/>
    <property type="project" value="UniProtKB-SubCell"/>
</dbReference>
<evidence type="ECO:0000256" key="6">
    <source>
        <dbReference type="ARBA" id="ARBA00022763"/>
    </source>
</evidence>
<evidence type="ECO:0000256" key="12">
    <source>
        <dbReference type="ARBA" id="ARBA00023204"/>
    </source>
</evidence>
<keyword evidence="4" id="KW-0547">Nucleotide-binding</keyword>
<keyword evidence="10" id="KW-0175">Coiled coil</keyword>
<reference evidence="16 17" key="1">
    <citation type="submission" date="2020-08" db="EMBL/GenBank/DDBJ databases">
        <title>Plant Genome Project.</title>
        <authorList>
            <person name="Zhang R.-G."/>
        </authorList>
    </citation>
    <scope>NUCLEOTIDE SEQUENCE [LARGE SCALE GENOMIC DNA]</scope>
    <source>
        <tissue evidence="16">Rhizome</tissue>
    </source>
</reference>
<dbReference type="InterPro" id="IPR041006">
    <property type="entry name" value="Morc_S5"/>
</dbReference>
<dbReference type="Gene3D" id="3.30.565.10">
    <property type="entry name" value="Histidine kinase-like ATPase, C-terminal domain"/>
    <property type="match status" value="1"/>
</dbReference>
<dbReference type="InterPro" id="IPR045261">
    <property type="entry name" value="MORC_ATPase"/>
</dbReference>
<comment type="subcellular location">
    <subcellularLocation>
        <location evidence="1">Nucleus</location>
    </subcellularLocation>
</comment>
<accession>A0A8J5F029</accession>
<keyword evidence="7" id="KW-0378">Hydrolase</keyword>
<feature type="compositionally biased region" description="Polar residues" evidence="14">
    <location>
        <begin position="557"/>
        <end position="573"/>
    </location>
</feature>
<evidence type="ECO:0000256" key="7">
    <source>
        <dbReference type="ARBA" id="ARBA00022801"/>
    </source>
</evidence>
<evidence type="ECO:0000256" key="11">
    <source>
        <dbReference type="ARBA" id="ARBA00023158"/>
    </source>
</evidence>
<evidence type="ECO:0000256" key="4">
    <source>
        <dbReference type="ARBA" id="ARBA00022741"/>
    </source>
</evidence>
<keyword evidence="3" id="KW-0540">Nuclease</keyword>
<sequence>MDFVVKNEIIESVEPPNIREMSVVPAPLQRNAVIDLSSSGSDSEEEGGGEAWLKRSSERRPAKKSRSAAMDLPPGFLDPLPQTKPLSLPPPATKPQASLVGRRQFWKAGDFEEIQNPNSLTSALGMDHVRVHPKFLHSNATSHKWALGALAELLDNAFDEVCNGATFVNVDMLINKKDGSKMLLVEDNGGGMDPDKMRQCMSLGYSVKCKVVNTIGQYGNGFKTSTMRLGADVIVFSRSGGKEGKRPTQSIGMLSYTFLKNTGKEDIVVPMLDYEKDQSWNKIVRSNLADWNNNIDTIIQWSPYSSETDLLEQFSYIKDQGSRIVIYNLWEDDQGELELDFDADRHSYASILYLRLPSFFRMILRGKDIEHHNIVNDMMMKQEVTYRPQSVSAVFPKDPNMIAVVTVGFVKDAKHHMDVQGFNVYHKNRLIKPFWRVWTAAGSDGRGVIGVLEANFIEPAHDKQDFERTTILSRLEAKLVQMQKSYWATNCHKIGYAPRINKKNIESGDKDSSPEPSSHQLSQHSKKANSPNTDIGKSGDSHKMGYKSILSGKTGKANESGTQKKLNFASSIGSKKKGTKNLELQSSSPGTRDVSDGSDSETECVPLDKITHHSSTCKSSPQKITEKTTGSILSSSSYSFKNGTHESHTTSGIVGIQRITTRSQTKGEALLTGAASHVAGIESGTILAPLASHKKWEISSFIGSAAAGGRSRHRDVHRGQHLMWDAGVVGGGRYLEVPQLSIMDGTQAESVERVLSPTVTVQNELNIENSIIKQLKDENEELKKSKSSFRIKKMEESASQELQEERDRNKSLQEKLEVAKQKLEEANKEQDALIDVFAEERNGRLKEEENLRNKLKDASRTIQELMEKRSKS</sequence>
<dbReference type="GO" id="GO:0005524">
    <property type="term" value="F:ATP binding"/>
    <property type="evidence" value="ECO:0007669"/>
    <property type="project" value="UniProtKB-KW"/>
</dbReference>
<evidence type="ECO:0000256" key="2">
    <source>
        <dbReference type="ARBA" id="ARBA00007845"/>
    </source>
</evidence>
<keyword evidence="12" id="KW-0234">DNA repair</keyword>
<dbReference type="Proteomes" id="UP000734854">
    <property type="component" value="Unassembled WGS sequence"/>
</dbReference>
<evidence type="ECO:0000256" key="5">
    <source>
        <dbReference type="ARBA" id="ARBA00022759"/>
    </source>
</evidence>
<keyword evidence="5" id="KW-0255">Endonuclease</keyword>
<keyword evidence="9" id="KW-0156">Chromatin regulator</keyword>
<protein>
    <recommendedName>
        <fullName evidence="15">Morc S5 domain-containing protein</fullName>
    </recommendedName>
</protein>
<comment type="caution">
    <text evidence="16">The sequence shown here is derived from an EMBL/GenBank/DDBJ whole genome shotgun (WGS) entry which is preliminary data.</text>
</comment>
<dbReference type="InterPro" id="IPR036890">
    <property type="entry name" value="HATPase_C_sf"/>
</dbReference>
<dbReference type="Pfam" id="PF17942">
    <property type="entry name" value="Morc6_S5"/>
    <property type="match status" value="1"/>
</dbReference>
<dbReference type="PANTHER" id="PTHR23336:SF80">
    <property type="entry name" value="PROTEIN MICRORCHIDIA 7-LIKE"/>
    <property type="match status" value="1"/>
</dbReference>
<gene>
    <name evidence="16" type="ORF">ZIOFF_065088</name>
</gene>
<evidence type="ECO:0000256" key="10">
    <source>
        <dbReference type="ARBA" id="ARBA00023054"/>
    </source>
</evidence>
<organism evidence="16 17">
    <name type="scientific">Zingiber officinale</name>
    <name type="common">Ginger</name>
    <name type="synonym">Amomum zingiber</name>
    <dbReference type="NCBI Taxonomy" id="94328"/>
    <lineage>
        <taxon>Eukaryota</taxon>
        <taxon>Viridiplantae</taxon>
        <taxon>Streptophyta</taxon>
        <taxon>Embryophyta</taxon>
        <taxon>Tracheophyta</taxon>
        <taxon>Spermatophyta</taxon>
        <taxon>Magnoliopsida</taxon>
        <taxon>Liliopsida</taxon>
        <taxon>Zingiberales</taxon>
        <taxon>Zingiberaceae</taxon>
        <taxon>Zingiber</taxon>
    </lineage>
</organism>
<dbReference type="SUPFAM" id="SSF55874">
    <property type="entry name" value="ATPase domain of HSP90 chaperone/DNA topoisomerase II/histidine kinase"/>
    <property type="match status" value="1"/>
</dbReference>
<dbReference type="FunFam" id="3.30.565.10:FF:000075">
    <property type="entry name" value="MORC family CW-type zinc finger protein 4"/>
    <property type="match status" value="1"/>
</dbReference>
<feature type="compositionally biased region" description="Basic and acidic residues" evidence="14">
    <location>
        <begin position="503"/>
        <end position="513"/>
    </location>
</feature>
<dbReference type="PANTHER" id="PTHR23336">
    <property type="entry name" value="ZINC FINGER CW-TYPE COILED-COIL DOMAIN PROTEIN 3"/>
    <property type="match status" value="1"/>
</dbReference>
<dbReference type="AlphaFoldDB" id="A0A8J5F029"/>
<dbReference type="GO" id="GO:0004519">
    <property type="term" value="F:endonuclease activity"/>
    <property type="evidence" value="ECO:0007669"/>
    <property type="project" value="UniProtKB-KW"/>
</dbReference>
<evidence type="ECO:0000256" key="9">
    <source>
        <dbReference type="ARBA" id="ARBA00022853"/>
    </source>
</evidence>
<dbReference type="GO" id="GO:0006281">
    <property type="term" value="P:DNA repair"/>
    <property type="evidence" value="ECO:0007669"/>
    <property type="project" value="UniProtKB-KW"/>
</dbReference>
<dbReference type="GO" id="GO:0016887">
    <property type="term" value="F:ATP hydrolysis activity"/>
    <property type="evidence" value="ECO:0007669"/>
    <property type="project" value="InterPro"/>
</dbReference>
<keyword evidence="8" id="KW-0067">ATP-binding</keyword>
<evidence type="ECO:0000313" key="16">
    <source>
        <dbReference type="EMBL" id="KAG6475858.1"/>
    </source>
</evidence>
<feature type="domain" description="Morc S5" evidence="15">
    <location>
        <begin position="347"/>
        <end position="487"/>
    </location>
</feature>
<comment type="similarity">
    <text evidence="2">Belongs to the MORC ATPase protein family.</text>
</comment>
<keyword evidence="11" id="KW-0943">RNA-mediated gene silencing</keyword>
<keyword evidence="6" id="KW-0227">DNA damage</keyword>